<gene>
    <name evidence="3" type="ordered locus">Hprae_1737</name>
</gene>
<evidence type="ECO:0000256" key="1">
    <source>
        <dbReference type="SAM" id="Coils"/>
    </source>
</evidence>
<dbReference type="InterPro" id="IPR007060">
    <property type="entry name" value="FtsL/DivIC"/>
</dbReference>
<dbReference type="AlphaFoldDB" id="E3DQ85"/>
<proteinExistence type="predicted"/>
<keyword evidence="2" id="KW-0812">Transmembrane</keyword>
<dbReference type="RefSeq" id="WP_014553879.1">
    <property type="nucleotide sequence ID" value="NC_017455.1"/>
</dbReference>
<evidence type="ECO:0000313" key="3">
    <source>
        <dbReference type="EMBL" id="ADO77862.1"/>
    </source>
</evidence>
<reference evidence="3 4" key="2">
    <citation type="journal article" date="2011" name="Stand. Genomic Sci.">
        <title>Complete genome sequence of the extremely halophilic Halanaerobium praevalens type strain (GSL).</title>
        <authorList>
            <person name="Ivanova N."/>
            <person name="Sikorski J."/>
            <person name="Chertkov O."/>
            <person name="Nolan M."/>
            <person name="Lucas S."/>
            <person name="Hammon N."/>
            <person name="Deshpande S."/>
            <person name="Cheng J.F."/>
            <person name="Tapia R."/>
            <person name="Han C."/>
            <person name="Goodwin L."/>
            <person name="Pitluck S."/>
            <person name="Huntemann M."/>
            <person name="Liolios K."/>
            <person name="Pagani I."/>
            <person name="Mavromatis K."/>
            <person name="Ovchinikova G."/>
            <person name="Pati A."/>
            <person name="Chen A."/>
            <person name="Palaniappan K."/>
            <person name="Land M."/>
            <person name="Hauser L."/>
            <person name="Brambilla E.M."/>
            <person name="Kannan K.P."/>
            <person name="Rohde M."/>
            <person name="Tindall B.J."/>
            <person name="Goker M."/>
            <person name="Detter J.C."/>
            <person name="Woyke T."/>
            <person name="Bristow J."/>
            <person name="Eisen J.A."/>
            <person name="Markowitz V."/>
            <person name="Hugenholtz P."/>
            <person name="Kyrpides N.C."/>
            <person name="Klenk H.P."/>
            <person name="Lapidus A."/>
        </authorList>
    </citation>
    <scope>NUCLEOTIDE SEQUENCE [LARGE SCALE GENOMIC DNA]</scope>
    <source>
        <strain evidence="4">ATCC 33744 / DSM 2228 / GSL</strain>
    </source>
</reference>
<keyword evidence="1" id="KW-0175">Coiled coil</keyword>
<dbReference type="PANTHER" id="PTHR40027:SF1">
    <property type="entry name" value="CELL DIVISION PROTEIN DIVIC"/>
    <property type="match status" value="1"/>
</dbReference>
<evidence type="ECO:0000256" key="2">
    <source>
        <dbReference type="SAM" id="Phobius"/>
    </source>
</evidence>
<sequence>MPRQKKDFLLNPFVIIFILIIVIFAGFNFYQNMVKLNKIENRIEKIELQIAESEAKQKDLEAKIKNSNSDEYIEEVAREKLGLVKKGEKVFIPVEENNSNQKENKGD</sequence>
<dbReference type="KEGG" id="hpk:Hprae_1737"/>
<dbReference type="Pfam" id="PF04977">
    <property type="entry name" value="DivIC"/>
    <property type="match status" value="1"/>
</dbReference>
<keyword evidence="2" id="KW-0472">Membrane</keyword>
<dbReference type="EMBL" id="CP002175">
    <property type="protein sequence ID" value="ADO77862.1"/>
    <property type="molecule type" value="Genomic_DNA"/>
</dbReference>
<dbReference type="STRING" id="572479.Hprae_1737"/>
<dbReference type="HOGENOM" id="CLU_134863_4_0_9"/>
<dbReference type="PANTHER" id="PTHR40027">
    <property type="entry name" value="CELL DIVISION PROTEIN DIVIC"/>
    <property type="match status" value="1"/>
</dbReference>
<dbReference type="GO" id="GO:0051301">
    <property type="term" value="P:cell division"/>
    <property type="evidence" value="ECO:0007669"/>
    <property type="project" value="InterPro"/>
</dbReference>
<organism evidence="3 4">
    <name type="scientific">Halanaerobium praevalens (strain ATCC 33744 / DSM 2228 / GSL)</name>
    <dbReference type="NCBI Taxonomy" id="572479"/>
    <lineage>
        <taxon>Bacteria</taxon>
        <taxon>Bacillati</taxon>
        <taxon>Bacillota</taxon>
        <taxon>Clostridia</taxon>
        <taxon>Halanaerobiales</taxon>
        <taxon>Halanaerobiaceae</taxon>
        <taxon>Halanaerobium</taxon>
    </lineage>
</organism>
<keyword evidence="4" id="KW-1185">Reference proteome</keyword>
<evidence type="ECO:0000313" key="4">
    <source>
        <dbReference type="Proteomes" id="UP000006866"/>
    </source>
</evidence>
<dbReference type="InterPro" id="IPR039076">
    <property type="entry name" value="DivIC"/>
</dbReference>
<dbReference type="Proteomes" id="UP000006866">
    <property type="component" value="Chromosome"/>
</dbReference>
<keyword evidence="2" id="KW-1133">Transmembrane helix</keyword>
<dbReference type="PATRIC" id="fig|572479.3.peg.1769"/>
<name>E3DQ85_HALPG</name>
<feature type="transmembrane region" description="Helical" evidence="2">
    <location>
        <begin position="12"/>
        <end position="30"/>
    </location>
</feature>
<dbReference type="eggNOG" id="COG2919">
    <property type="taxonomic scope" value="Bacteria"/>
</dbReference>
<accession>E3DQ85</accession>
<protein>
    <submittedName>
        <fullName evidence="3">Septum formation initiator</fullName>
    </submittedName>
</protein>
<reference evidence="4" key="1">
    <citation type="submission" date="2010-10" db="EMBL/GenBank/DDBJ databases">
        <title>The complete genome of Halanaerobium praevalens DSM 2228.</title>
        <authorList>
            <consortium name="US DOE Joint Genome Institute (JGI-PGF)"/>
            <person name="Lucas S."/>
            <person name="Copeland A."/>
            <person name="Lapidus A."/>
            <person name="Glavina del Rio T."/>
            <person name="Dalin E."/>
            <person name="Tice H."/>
            <person name="Bruce D."/>
            <person name="Goodwin L."/>
            <person name="Pitluck S."/>
            <person name="Kyrpides N."/>
            <person name="Mavromatis K."/>
            <person name="Ivanova N."/>
            <person name="Ovchinnikova G."/>
            <person name="Chertkov O."/>
            <person name="Detter J.C."/>
            <person name="Han C."/>
            <person name="Larimer F."/>
            <person name="Land M."/>
            <person name="Hauser L."/>
            <person name="Markowitz V."/>
            <person name="Cheng J.-F."/>
            <person name="Hugenholtz P."/>
            <person name="Woyke T."/>
            <person name="Wu D."/>
            <person name="Tindall B."/>
            <person name="Pomrenke H.G."/>
            <person name="Brambilla E."/>
            <person name="Klenk H.-P."/>
            <person name="Eisen J.A."/>
        </authorList>
    </citation>
    <scope>NUCLEOTIDE SEQUENCE [LARGE SCALE GENOMIC DNA]</scope>
    <source>
        <strain evidence="4">ATCC 33744 / DSM 2228 / GSL</strain>
    </source>
</reference>
<feature type="coiled-coil region" evidence="1">
    <location>
        <begin position="36"/>
        <end position="70"/>
    </location>
</feature>